<protein>
    <submittedName>
        <fullName evidence="1">Uncharacterized protein</fullName>
    </submittedName>
</protein>
<evidence type="ECO:0000313" key="1">
    <source>
        <dbReference type="EMBL" id="CAF4349130.1"/>
    </source>
</evidence>
<name>A0A820KRV5_9BILA</name>
<reference evidence="1" key="1">
    <citation type="submission" date="2021-02" db="EMBL/GenBank/DDBJ databases">
        <authorList>
            <person name="Nowell W R."/>
        </authorList>
    </citation>
    <scope>NUCLEOTIDE SEQUENCE</scope>
</reference>
<dbReference type="AlphaFoldDB" id="A0A820KRV5"/>
<accession>A0A820KRV5</accession>
<comment type="caution">
    <text evidence="1">The sequence shown here is derived from an EMBL/GenBank/DDBJ whole genome shotgun (WGS) entry which is preliminary data.</text>
</comment>
<dbReference type="EMBL" id="CAJOBD010050220">
    <property type="protein sequence ID" value="CAF4349130.1"/>
    <property type="molecule type" value="Genomic_DNA"/>
</dbReference>
<gene>
    <name evidence="1" type="ORF">JBS370_LOCUS41871</name>
</gene>
<evidence type="ECO:0000313" key="2">
    <source>
        <dbReference type="Proteomes" id="UP000663836"/>
    </source>
</evidence>
<organism evidence="1 2">
    <name type="scientific">Rotaria sordida</name>
    <dbReference type="NCBI Taxonomy" id="392033"/>
    <lineage>
        <taxon>Eukaryota</taxon>
        <taxon>Metazoa</taxon>
        <taxon>Spiralia</taxon>
        <taxon>Gnathifera</taxon>
        <taxon>Rotifera</taxon>
        <taxon>Eurotatoria</taxon>
        <taxon>Bdelloidea</taxon>
        <taxon>Philodinida</taxon>
        <taxon>Philodinidae</taxon>
        <taxon>Rotaria</taxon>
    </lineage>
</organism>
<sequence>MPAAVVERPNLPIEMRDALKKHILRERQRKKEEADANEADKQRRRAEKVFFFFLSTSNRLI</sequence>
<proteinExistence type="predicted"/>
<dbReference type="Proteomes" id="UP000663836">
    <property type="component" value="Unassembled WGS sequence"/>
</dbReference>